<dbReference type="SUPFAM" id="SSF50923">
    <property type="entry name" value="Hemopexin-like domain"/>
    <property type="match status" value="2"/>
</dbReference>
<gene>
    <name evidence="3" type="ORF">B4U79_16709</name>
</gene>
<dbReference type="PANTHER" id="PTHR22917:SF6">
    <property type="entry name" value="EG:8D8.2 PROTEIN-RELATED"/>
    <property type="match status" value="1"/>
</dbReference>
<dbReference type="InterPro" id="IPR018487">
    <property type="entry name" value="Hemopexin-like_repeat"/>
</dbReference>
<reference evidence="3 4" key="1">
    <citation type="journal article" date="2018" name="Gigascience">
        <title>Genomes of trombidid mites reveal novel predicted allergens and laterally-transferred genes associated with secondary metabolism.</title>
        <authorList>
            <person name="Dong X."/>
            <person name="Chaisiri K."/>
            <person name="Xia D."/>
            <person name="Armstrong S.D."/>
            <person name="Fang Y."/>
            <person name="Donnelly M.J."/>
            <person name="Kadowaki T."/>
            <person name="McGarry J.W."/>
            <person name="Darby A.C."/>
            <person name="Makepeace B.L."/>
        </authorList>
    </citation>
    <scope>NUCLEOTIDE SEQUENCE [LARGE SCALE GENOMIC DNA]</scope>
    <source>
        <strain evidence="3">UoL-WK</strain>
    </source>
</reference>
<protein>
    <submittedName>
        <fullName evidence="3">Matrix metalloproteinase-16-like protein</fullName>
    </submittedName>
</protein>
<dbReference type="InterPro" id="IPR051298">
    <property type="entry name" value="Heme_transport/Cell_adhesion"/>
</dbReference>
<comment type="caution">
    <text evidence="3">The sequence shown here is derived from an EMBL/GenBank/DDBJ whole genome shotgun (WGS) entry which is preliminary data.</text>
</comment>
<dbReference type="OrthoDB" id="406838at2759"/>
<dbReference type="EMBL" id="NCKU01008865">
    <property type="protein sequence ID" value="RWS01632.1"/>
    <property type="molecule type" value="Genomic_DNA"/>
</dbReference>
<dbReference type="PROSITE" id="PS51642">
    <property type="entry name" value="HEMOPEXIN_2"/>
    <property type="match status" value="1"/>
</dbReference>
<dbReference type="Gene3D" id="2.110.10.10">
    <property type="entry name" value="Hemopexin-like domain"/>
    <property type="match status" value="2"/>
</dbReference>
<name>A0A3S3RIZ2_9ACAR</name>
<organism evidence="3 4">
    <name type="scientific">Dinothrombium tinctorium</name>
    <dbReference type="NCBI Taxonomy" id="1965070"/>
    <lineage>
        <taxon>Eukaryota</taxon>
        <taxon>Metazoa</taxon>
        <taxon>Ecdysozoa</taxon>
        <taxon>Arthropoda</taxon>
        <taxon>Chelicerata</taxon>
        <taxon>Arachnida</taxon>
        <taxon>Acari</taxon>
        <taxon>Acariformes</taxon>
        <taxon>Trombidiformes</taxon>
        <taxon>Prostigmata</taxon>
        <taxon>Anystina</taxon>
        <taxon>Parasitengona</taxon>
        <taxon>Trombidioidea</taxon>
        <taxon>Trombidiidae</taxon>
        <taxon>Dinothrombium</taxon>
    </lineage>
</organism>
<dbReference type="SMART" id="SM00120">
    <property type="entry name" value="HX"/>
    <property type="match status" value="6"/>
</dbReference>
<dbReference type="InterPro" id="IPR036375">
    <property type="entry name" value="Hemopexin-like_dom_sf"/>
</dbReference>
<dbReference type="Pfam" id="PF00045">
    <property type="entry name" value="Hemopexin"/>
    <property type="match status" value="3"/>
</dbReference>
<dbReference type="Proteomes" id="UP000285301">
    <property type="component" value="Unassembled WGS sequence"/>
</dbReference>
<accession>A0A3S3RIZ2</accession>
<dbReference type="PANTHER" id="PTHR22917">
    <property type="entry name" value="HEMOPEXIN DOMAIN-CONTAINING PROTEIN"/>
    <property type="match status" value="1"/>
</dbReference>
<evidence type="ECO:0000313" key="4">
    <source>
        <dbReference type="Proteomes" id="UP000285301"/>
    </source>
</evidence>
<dbReference type="STRING" id="1965070.A0A3S3RIZ2"/>
<evidence type="ECO:0000313" key="3">
    <source>
        <dbReference type="EMBL" id="RWS01632.1"/>
    </source>
</evidence>
<keyword evidence="4" id="KW-1185">Reference proteome</keyword>
<dbReference type="AlphaFoldDB" id="A0A3S3RIZ2"/>
<evidence type="ECO:0000256" key="1">
    <source>
        <dbReference type="ARBA" id="ARBA00022729"/>
    </source>
</evidence>
<sequence length="408" mass="47252">MPTAPKEPEKQNDRICSSMKFDAATTINGVTYLFRGEYYFTIDAYQKVNRKGRKISDDFNDLPSTRVKRGPFLIGSHFKNVPNDLDAAFVYSKDGLIYFVKNGKYIQYQSEGKQLTDEERLRNGFNFNADELNKMTVALTFKANNVFFFDYYYGIVGKKGWVQKFDTIEHFANMCSERNEDINVSETSDTLTTETTSSKRSDIITSTRTQLLPKESEKSDEDICSSTEFDAATTINGVTFLFRGDYYFTMDSYGEIQRKGRKISDDFNGLPSNLDAAVTTRDGTTYFFKGDQYYQAQGRKVESGPKPISSYFKNVPNNLEAAFVYSKDNLIYFIKNNKFIRYELEGKKLTQQESHHNGFNFYPIDVKAVFTSNKNHFFFYQEYYYRVGEQGWVQEQAKTMKEFLSCNN</sequence>
<keyword evidence="1" id="KW-0732">Signal</keyword>
<evidence type="ECO:0000256" key="2">
    <source>
        <dbReference type="PROSITE-ProRule" id="PRU01011"/>
    </source>
</evidence>
<feature type="repeat" description="Hemopexin" evidence="2">
    <location>
        <begin position="271"/>
        <end position="315"/>
    </location>
</feature>
<proteinExistence type="predicted"/>